<dbReference type="RefSeq" id="WP_183978536.1">
    <property type="nucleotide sequence ID" value="NZ_JACIBY010000014.1"/>
</dbReference>
<sequence>MSQVEEWMLDEVNEKLLTGKIYQSADYARQRMAKVRKELNQKRITVKAFCEFYKIDIWLFYPAPKMSKT</sequence>
<organism evidence="1 2">
    <name type="scientific">Runella defluvii</name>
    <dbReference type="NCBI Taxonomy" id="370973"/>
    <lineage>
        <taxon>Bacteria</taxon>
        <taxon>Pseudomonadati</taxon>
        <taxon>Bacteroidota</taxon>
        <taxon>Cytophagia</taxon>
        <taxon>Cytophagales</taxon>
        <taxon>Spirosomataceae</taxon>
        <taxon>Runella</taxon>
    </lineage>
</organism>
<keyword evidence="2" id="KW-1185">Reference proteome</keyword>
<evidence type="ECO:0000313" key="1">
    <source>
        <dbReference type="EMBL" id="MBB3841097.1"/>
    </source>
</evidence>
<comment type="caution">
    <text evidence="1">The sequence shown here is derived from an EMBL/GenBank/DDBJ whole genome shotgun (WGS) entry which is preliminary data.</text>
</comment>
<evidence type="ECO:0000313" key="2">
    <source>
        <dbReference type="Proteomes" id="UP000541352"/>
    </source>
</evidence>
<gene>
    <name evidence="1" type="ORF">FHS57_005118</name>
</gene>
<dbReference type="AlphaFoldDB" id="A0A7W6ET10"/>
<proteinExistence type="predicted"/>
<reference evidence="1 2" key="1">
    <citation type="submission" date="2020-08" db="EMBL/GenBank/DDBJ databases">
        <title>Genomic Encyclopedia of Type Strains, Phase IV (KMG-IV): sequencing the most valuable type-strain genomes for metagenomic binning, comparative biology and taxonomic classification.</title>
        <authorList>
            <person name="Goeker M."/>
        </authorList>
    </citation>
    <scope>NUCLEOTIDE SEQUENCE [LARGE SCALE GENOMIC DNA]</scope>
    <source>
        <strain evidence="1 2">DSM 17976</strain>
    </source>
</reference>
<protein>
    <submittedName>
        <fullName evidence="1">Uncharacterized protein</fullName>
    </submittedName>
</protein>
<name>A0A7W6ET10_9BACT</name>
<dbReference type="EMBL" id="JACIBY010000014">
    <property type="protein sequence ID" value="MBB3841097.1"/>
    <property type="molecule type" value="Genomic_DNA"/>
</dbReference>
<accession>A0A7W6ET10</accession>
<dbReference type="Proteomes" id="UP000541352">
    <property type="component" value="Unassembled WGS sequence"/>
</dbReference>